<keyword evidence="3" id="KW-0812">Transmembrane</keyword>
<reference evidence="9 10" key="1">
    <citation type="submission" date="2019-10" db="EMBL/GenBank/DDBJ databases">
        <title>Assembly and Annotation for the nematode Trichostrongylus colubriformis.</title>
        <authorList>
            <person name="Martin J."/>
        </authorList>
    </citation>
    <scope>NUCLEOTIDE SEQUENCE [LARGE SCALE GENOMIC DNA]</scope>
    <source>
        <strain evidence="9">G859</strain>
        <tissue evidence="9">Whole worm</tissue>
    </source>
</reference>
<evidence type="ECO:0000259" key="8">
    <source>
        <dbReference type="Pfam" id="PF02889"/>
    </source>
</evidence>
<protein>
    <submittedName>
        <fullName evidence="9">SEC63 domain-containing protein</fullName>
    </submittedName>
</protein>
<evidence type="ECO:0000256" key="6">
    <source>
        <dbReference type="ARBA" id="ARBA00023136"/>
    </source>
</evidence>
<comment type="caution">
    <text evidence="9">The sequence shown here is derived from an EMBL/GenBank/DDBJ whole genome shotgun (WGS) entry which is preliminary data.</text>
</comment>
<proteinExistence type="predicted"/>
<dbReference type="InterPro" id="IPR014756">
    <property type="entry name" value="Ig_E-set"/>
</dbReference>
<dbReference type="GO" id="GO:0005783">
    <property type="term" value="C:endoplasmic reticulum"/>
    <property type="evidence" value="ECO:0007669"/>
    <property type="project" value="UniProtKB-SubCell"/>
</dbReference>
<feature type="domain" description="SEC63" evidence="8">
    <location>
        <begin position="1"/>
        <end position="225"/>
    </location>
</feature>
<dbReference type="SUPFAM" id="SSF81296">
    <property type="entry name" value="E set domains"/>
    <property type="match status" value="1"/>
</dbReference>
<dbReference type="SUPFAM" id="SSF158702">
    <property type="entry name" value="Sec63 N-terminal domain-like"/>
    <property type="match status" value="1"/>
</dbReference>
<dbReference type="GO" id="GO:0016020">
    <property type="term" value="C:membrane"/>
    <property type="evidence" value="ECO:0007669"/>
    <property type="project" value="UniProtKB-SubCell"/>
</dbReference>
<gene>
    <name evidence="9" type="ORF">GCK32_017022</name>
</gene>
<keyword evidence="5" id="KW-1133">Transmembrane helix</keyword>
<comment type="subcellular location">
    <subcellularLocation>
        <location evidence="2">Endoplasmic reticulum</location>
    </subcellularLocation>
    <subcellularLocation>
        <location evidence="1">Membrane</location>
        <topology evidence="1">Multi-pass membrane protein</topology>
    </subcellularLocation>
</comment>
<dbReference type="PANTHER" id="PTHR24075">
    <property type="entry name" value="SEC63 DOMAIN-CONTAINING"/>
    <property type="match status" value="1"/>
</dbReference>
<name>A0AAN8J392_TRICO</name>
<evidence type="ECO:0000256" key="3">
    <source>
        <dbReference type="ARBA" id="ARBA00022692"/>
    </source>
</evidence>
<keyword evidence="6" id="KW-0472">Membrane</keyword>
<keyword evidence="4" id="KW-0256">Endoplasmic reticulum</keyword>
<sequence>MRDVCQLNGWLSTALRITVLQQMCHSGRWHDDHPLLCLPHLKVYDAERIGERSTIPLLQHQLGVENAQGTDEVEKRAQKILFELTTLEADEIKEVTRALCRWPILSISGLRLSRNAKELRIGEEWLQMEHNACYKLQFHIEMLGPGRFNTEAYLTQWSKEKTAGWIVILGEKDNDRMISLSHVSTVQNDRTVRMDFITPDKRGRCYLSVFIMSDCYLGIDQELQIKADLI</sequence>
<evidence type="ECO:0000256" key="2">
    <source>
        <dbReference type="ARBA" id="ARBA00004240"/>
    </source>
</evidence>
<evidence type="ECO:0000256" key="5">
    <source>
        <dbReference type="ARBA" id="ARBA00022989"/>
    </source>
</evidence>
<evidence type="ECO:0000256" key="4">
    <source>
        <dbReference type="ARBA" id="ARBA00022824"/>
    </source>
</evidence>
<dbReference type="InterPro" id="IPR004179">
    <property type="entry name" value="Sec63-dom"/>
</dbReference>
<keyword evidence="10" id="KW-1185">Reference proteome</keyword>
<organism evidence="9 10">
    <name type="scientific">Trichostrongylus colubriformis</name>
    <name type="common">Black scour worm</name>
    <dbReference type="NCBI Taxonomy" id="6319"/>
    <lineage>
        <taxon>Eukaryota</taxon>
        <taxon>Metazoa</taxon>
        <taxon>Ecdysozoa</taxon>
        <taxon>Nematoda</taxon>
        <taxon>Chromadorea</taxon>
        <taxon>Rhabditida</taxon>
        <taxon>Rhabditina</taxon>
        <taxon>Rhabditomorpha</taxon>
        <taxon>Strongyloidea</taxon>
        <taxon>Trichostrongylidae</taxon>
        <taxon>Trichostrongylus</taxon>
    </lineage>
</organism>
<keyword evidence="7" id="KW-0143">Chaperone</keyword>
<accession>A0AAN8J392</accession>
<dbReference type="InterPro" id="IPR035892">
    <property type="entry name" value="C2_domain_sf"/>
</dbReference>
<dbReference type="Gene3D" id="2.60.40.150">
    <property type="entry name" value="C2 domain"/>
    <property type="match status" value="1"/>
</dbReference>
<dbReference type="Pfam" id="PF02889">
    <property type="entry name" value="Sec63"/>
    <property type="match status" value="1"/>
</dbReference>
<dbReference type="GO" id="GO:0003723">
    <property type="term" value="F:RNA binding"/>
    <property type="evidence" value="ECO:0007669"/>
    <property type="project" value="TreeGrafter"/>
</dbReference>
<evidence type="ECO:0000256" key="7">
    <source>
        <dbReference type="ARBA" id="ARBA00023186"/>
    </source>
</evidence>
<evidence type="ECO:0000313" key="10">
    <source>
        <dbReference type="Proteomes" id="UP001331761"/>
    </source>
</evidence>
<dbReference type="EMBL" id="WIXE01003115">
    <property type="protein sequence ID" value="KAK5984229.1"/>
    <property type="molecule type" value="Genomic_DNA"/>
</dbReference>
<evidence type="ECO:0000313" key="9">
    <source>
        <dbReference type="EMBL" id="KAK5984229.1"/>
    </source>
</evidence>
<evidence type="ECO:0000256" key="1">
    <source>
        <dbReference type="ARBA" id="ARBA00004141"/>
    </source>
</evidence>
<dbReference type="AlphaFoldDB" id="A0AAN8J392"/>
<dbReference type="Proteomes" id="UP001331761">
    <property type="component" value="Unassembled WGS sequence"/>
</dbReference>